<proteinExistence type="predicted"/>
<comment type="caution">
    <text evidence="1">The sequence shown here is derived from an EMBL/GenBank/DDBJ whole genome shotgun (WGS) entry which is preliminary data.</text>
</comment>
<dbReference type="AlphaFoldDB" id="A0AAV7D061"/>
<sequence length="90" mass="9821">MNACGFLSGTLHDRSPSNSIIHLKDLGKAMTISTPCPIAISVPQQPSFSLRPNCQLKSTDSGVTTINSIIPELKTRSCRLQRRSSLRLNL</sequence>
<organism evidence="1 2">
    <name type="scientific">Engystomops pustulosus</name>
    <name type="common">Tungara frog</name>
    <name type="synonym">Physalaemus pustulosus</name>
    <dbReference type="NCBI Taxonomy" id="76066"/>
    <lineage>
        <taxon>Eukaryota</taxon>
        <taxon>Metazoa</taxon>
        <taxon>Chordata</taxon>
        <taxon>Craniata</taxon>
        <taxon>Vertebrata</taxon>
        <taxon>Euteleostomi</taxon>
        <taxon>Amphibia</taxon>
        <taxon>Batrachia</taxon>
        <taxon>Anura</taxon>
        <taxon>Neobatrachia</taxon>
        <taxon>Hyloidea</taxon>
        <taxon>Leptodactylidae</taxon>
        <taxon>Leiuperinae</taxon>
        <taxon>Engystomops</taxon>
    </lineage>
</organism>
<dbReference type="EMBL" id="WNYA01000002">
    <property type="protein sequence ID" value="KAG8590788.1"/>
    <property type="molecule type" value="Genomic_DNA"/>
</dbReference>
<accession>A0AAV7D061</accession>
<reference evidence="1" key="1">
    <citation type="thesis" date="2020" institute="ProQuest LLC" country="789 East Eisenhower Parkway, Ann Arbor, MI, USA">
        <title>Comparative Genomics and Chromosome Evolution.</title>
        <authorList>
            <person name="Mudd A.B."/>
        </authorList>
    </citation>
    <scope>NUCLEOTIDE SEQUENCE</scope>
    <source>
        <strain evidence="1">237g6f4</strain>
        <tissue evidence="1">Blood</tissue>
    </source>
</reference>
<evidence type="ECO:0000313" key="1">
    <source>
        <dbReference type="EMBL" id="KAG8590788.1"/>
    </source>
</evidence>
<dbReference type="Proteomes" id="UP000824782">
    <property type="component" value="Unassembled WGS sequence"/>
</dbReference>
<keyword evidence="2" id="KW-1185">Reference proteome</keyword>
<protein>
    <submittedName>
        <fullName evidence="1">Uncharacterized protein</fullName>
    </submittedName>
</protein>
<evidence type="ECO:0000313" key="2">
    <source>
        <dbReference type="Proteomes" id="UP000824782"/>
    </source>
</evidence>
<gene>
    <name evidence="1" type="ORF">GDO81_006901</name>
</gene>
<name>A0AAV7D061_ENGPU</name>